<gene>
    <name evidence="6" type="ORF">K435DRAFT_843335</name>
</gene>
<feature type="transmembrane region" description="Helical" evidence="4">
    <location>
        <begin position="104"/>
        <end position="123"/>
    </location>
</feature>
<keyword evidence="4" id="KW-0472">Membrane</keyword>
<dbReference type="GO" id="GO:0016020">
    <property type="term" value="C:membrane"/>
    <property type="evidence" value="ECO:0007669"/>
    <property type="project" value="UniProtKB-SubCell"/>
</dbReference>
<feature type="transmembrane region" description="Helical" evidence="4">
    <location>
        <begin position="196"/>
        <end position="220"/>
    </location>
</feature>
<name>A0A4S8L965_DENBC</name>
<comment type="similarity">
    <text evidence="2">Belongs to the major facilitator superfamily. Monocarboxylate porter (TC 2.A.1.13) family.</text>
</comment>
<sequence length="427" mass="46067">MNTKPDEAEVSAATQPTADSEKSVEALSTPPDGGIQAWLIVAAIFGINVAQGGYLVAWGTFQAFYQGSLLKDKSPSTIAWIGSIQYALDCAPGLLSGRLLDAGYLRTTVFASSIAATIANFTIPECSQYYQFFLSQSILYGLGCGFLYTPCLGLISHWFDKKRPLVFAIVTAGSGVGGAVYPVMFRRLESTIGFPWTMRVVAFYQTVFLLFGCVVLRPRVRKAQNMPKFLDFRGVLRSPSYISYVFATFLAFMALFTPLTFMTVKAEKIGISSDLSFYLVAIVNATTVPGRLIFGFLARRYGALNLTFAATSSSVAFILAWAFVTDAPTYITMSICYGVLSGSFLGIFLVPVAQMGDVHDTGRRTGIQMTVLSIGALIGPPISGAIQDQDNGFGMVGVYAAVTMAASSVLMIMTKWLLLGKVFSGRV</sequence>
<evidence type="ECO:0000313" key="6">
    <source>
        <dbReference type="EMBL" id="THU85274.1"/>
    </source>
</evidence>
<dbReference type="OrthoDB" id="6509908at2759"/>
<feature type="transmembrane region" description="Helical" evidence="4">
    <location>
        <begin position="37"/>
        <end position="61"/>
    </location>
</feature>
<evidence type="ECO:0000313" key="7">
    <source>
        <dbReference type="Proteomes" id="UP000297245"/>
    </source>
</evidence>
<dbReference type="GO" id="GO:0022857">
    <property type="term" value="F:transmembrane transporter activity"/>
    <property type="evidence" value="ECO:0007669"/>
    <property type="project" value="InterPro"/>
</dbReference>
<dbReference type="Proteomes" id="UP000297245">
    <property type="component" value="Unassembled WGS sequence"/>
</dbReference>
<feature type="transmembrane region" description="Helical" evidence="4">
    <location>
        <begin position="165"/>
        <end position="184"/>
    </location>
</feature>
<evidence type="ECO:0000259" key="5">
    <source>
        <dbReference type="PROSITE" id="PS50850"/>
    </source>
</evidence>
<dbReference type="AlphaFoldDB" id="A0A4S8L965"/>
<reference evidence="6 7" key="1">
    <citation type="journal article" date="2019" name="Nat. Ecol. Evol.">
        <title>Megaphylogeny resolves global patterns of mushroom evolution.</title>
        <authorList>
            <person name="Varga T."/>
            <person name="Krizsan K."/>
            <person name="Foldi C."/>
            <person name="Dima B."/>
            <person name="Sanchez-Garcia M."/>
            <person name="Sanchez-Ramirez S."/>
            <person name="Szollosi G.J."/>
            <person name="Szarkandi J.G."/>
            <person name="Papp V."/>
            <person name="Albert L."/>
            <person name="Andreopoulos W."/>
            <person name="Angelini C."/>
            <person name="Antonin V."/>
            <person name="Barry K.W."/>
            <person name="Bougher N.L."/>
            <person name="Buchanan P."/>
            <person name="Buyck B."/>
            <person name="Bense V."/>
            <person name="Catcheside P."/>
            <person name="Chovatia M."/>
            <person name="Cooper J."/>
            <person name="Damon W."/>
            <person name="Desjardin D."/>
            <person name="Finy P."/>
            <person name="Geml J."/>
            <person name="Haridas S."/>
            <person name="Hughes K."/>
            <person name="Justo A."/>
            <person name="Karasinski D."/>
            <person name="Kautmanova I."/>
            <person name="Kiss B."/>
            <person name="Kocsube S."/>
            <person name="Kotiranta H."/>
            <person name="LaButti K.M."/>
            <person name="Lechner B.E."/>
            <person name="Liimatainen K."/>
            <person name="Lipzen A."/>
            <person name="Lukacs Z."/>
            <person name="Mihaltcheva S."/>
            <person name="Morgado L.N."/>
            <person name="Niskanen T."/>
            <person name="Noordeloos M.E."/>
            <person name="Ohm R.A."/>
            <person name="Ortiz-Santana B."/>
            <person name="Ovrebo C."/>
            <person name="Racz N."/>
            <person name="Riley R."/>
            <person name="Savchenko A."/>
            <person name="Shiryaev A."/>
            <person name="Soop K."/>
            <person name="Spirin V."/>
            <person name="Szebenyi C."/>
            <person name="Tomsovsky M."/>
            <person name="Tulloss R.E."/>
            <person name="Uehling J."/>
            <person name="Grigoriev I.V."/>
            <person name="Vagvolgyi C."/>
            <person name="Papp T."/>
            <person name="Martin F.M."/>
            <person name="Miettinen O."/>
            <person name="Hibbett D.S."/>
            <person name="Nagy L.G."/>
        </authorList>
    </citation>
    <scope>NUCLEOTIDE SEQUENCE [LARGE SCALE GENOMIC DNA]</scope>
    <source>
        <strain evidence="6 7">CBS 962.96</strain>
    </source>
</reference>
<feature type="transmembrane region" description="Helical" evidence="4">
    <location>
        <begin position="241"/>
        <end position="263"/>
    </location>
</feature>
<keyword evidence="7" id="KW-1185">Reference proteome</keyword>
<protein>
    <submittedName>
        <fullName evidence="6">MFS general substrate transporter</fullName>
    </submittedName>
</protein>
<dbReference type="InterPro" id="IPR011701">
    <property type="entry name" value="MFS"/>
</dbReference>
<feature type="transmembrane region" description="Helical" evidence="4">
    <location>
        <begin position="330"/>
        <end position="353"/>
    </location>
</feature>
<evidence type="ECO:0000256" key="4">
    <source>
        <dbReference type="SAM" id="Phobius"/>
    </source>
</evidence>
<proteinExistence type="inferred from homology"/>
<feature type="domain" description="Major facilitator superfamily (MFS) profile" evidence="5">
    <location>
        <begin position="240"/>
        <end position="427"/>
    </location>
</feature>
<dbReference type="Gene3D" id="1.20.1250.20">
    <property type="entry name" value="MFS general substrate transporter like domains"/>
    <property type="match status" value="1"/>
</dbReference>
<feature type="transmembrane region" description="Helical" evidence="4">
    <location>
        <begin position="398"/>
        <end position="418"/>
    </location>
</feature>
<dbReference type="InterPro" id="IPR020846">
    <property type="entry name" value="MFS_dom"/>
</dbReference>
<dbReference type="SUPFAM" id="SSF103473">
    <property type="entry name" value="MFS general substrate transporter"/>
    <property type="match status" value="1"/>
</dbReference>
<accession>A0A4S8L965</accession>
<dbReference type="PANTHER" id="PTHR11360:SF177">
    <property type="entry name" value="RIBOFLAVIN TRANSPORTER MCH5"/>
    <property type="match status" value="1"/>
</dbReference>
<organism evidence="6 7">
    <name type="scientific">Dendrothele bispora (strain CBS 962.96)</name>
    <dbReference type="NCBI Taxonomy" id="1314807"/>
    <lineage>
        <taxon>Eukaryota</taxon>
        <taxon>Fungi</taxon>
        <taxon>Dikarya</taxon>
        <taxon>Basidiomycota</taxon>
        <taxon>Agaricomycotina</taxon>
        <taxon>Agaricomycetes</taxon>
        <taxon>Agaricomycetidae</taxon>
        <taxon>Agaricales</taxon>
        <taxon>Agaricales incertae sedis</taxon>
        <taxon>Dendrothele</taxon>
    </lineage>
</organism>
<evidence type="ECO:0000256" key="2">
    <source>
        <dbReference type="ARBA" id="ARBA00006727"/>
    </source>
</evidence>
<evidence type="ECO:0000256" key="3">
    <source>
        <dbReference type="SAM" id="MobiDB-lite"/>
    </source>
</evidence>
<feature type="region of interest" description="Disordered" evidence="3">
    <location>
        <begin position="1"/>
        <end position="29"/>
    </location>
</feature>
<dbReference type="PANTHER" id="PTHR11360">
    <property type="entry name" value="MONOCARBOXYLATE TRANSPORTER"/>
    <property type="match status" value="1"/>
</dbReference>
<evidence type="ECO:0000256" key="1">
    <source>
        <dbReference type="ARBA" id="ARBA00004141"/>
    </source>
</evidence>
<dbReference type="PROSITE" id="PS50850">
    <property type="entry name" value="MFS"/>
    <property type="match status" value="1"/>
</dbReference>
<dbReference type="InterPro" id="IPR050327">
    <property type="entry name" value="Proton-linked_MCT"/>
</dbReference>
<feature type="transmembrane region" description="Helical" evidence="4">
    <location>
        <begin position="275"/>
        <end position="294"/>
    </location>
</feature>
<dbReference type="EMBL" id="ML179557">
    <property type="protein sequence ID" value="THU85274.1"/>
    <property type="molecule type" value="Genomic_DNA"/>
</dbReference>
<comment type="subcellular location">
    <subcellularLocation>
        <location evidence="1">Membrane</location>
        <topology evidence="1">Multi-pass membrane protein</topology>
    </subcellularLocation>
</comment>
<dbReference type="InterPro" id="IPR036259">
    <property type="entry name" value="MFS_trans_sf"/>
</dbReference>
<feature type="transmembrane region" description="Helical" evidence="4">
    <location>
        <begin position="129"/>
        <end position="153"/>
    </location>
</feature>
<keyword evidence="4" id="KW-0812">Transmembrane</keyword>
<keyword evidence="4" id="KW-1133">Transmembrane helix</keyword>
<feature type="transmembrane region" description="Helical" evidence="4">
    <location>
        <begin position="365"/>
        <end position="386"/>
    </location>
</feature>
<feature type="transmembrane region" description="Helical" evidence="4">
    <location>
        <begin position="306"/>
        <end position="324"/>
    </location>
</feature>
<dbReference type="Pfam" id="PF07690">
    <property type="entry name" value="MFS_1"/>
    <property type="match status" value="1"/>
</dbReference>